<accession>A0AAD5LYU0</accession>
<keyword evidence="4" id="KW-1185">Reference proteome</keyword>
<feature type="region of interest" description="Disordered" evidence="1">
    <location>
        <begin position="18"/>
        <end position="43"/>
    </location>
</feature>
<gene>
    <name evidence="3" type="ORF">P43SY_001172</name>
</gene>
<evidence type="ECO:0000313" key="3">
    <source>
        <dbReference type="EMBL" id="KAJ0398082.1"/>
    </source>
</evidence>
<name>A0AAD5LYU0_PYTIN</name>
<protein>
    <submittedName>
        <fullName evidence="3">Uncharacterized protein</fullName>
    </submittedName>
</protein>
<evidence type="ECO:0000313" key="4">
    <source>
        <dbReference type="Proteomes" id="UP001209570"/>
    </source>
</evidence>
<sequence>MPRRLLTLLLVATVATVSSQTQTSPPFPSDTPEPPKIPPSMANGAAIVASPVPTTAAVPPPLALANAPMTPAPTTKAPVATTKAPVATTKAPVATTKAPAKTTKALESLETIPSLQSAGALAASSSSDADADVKPPTKQPKPKSKAPAKTASAASSDAEIPELSGACVCNRLRRVSLMGAADYCLPAVAATGDKCGNVVLAERGECPRAGAQPCQDTGHVLSNDSICAYDKRQDVYKCVASKDDLDIQINGKRRRPRRSTNGSTAGAGVGPDAAEESASSQRRASWSLAVATLVTGVAAVALVM</sequence>
<organism evidence="3 4">
    <name type="scientific">Pythium insidiosum</name>
    <name type="common">Pythiosis disease agent</name>
    <dbReference type="NCBI Taxonomy" id="114742"/>
    <lineage>
        <taxon>Eukaryota</taxon>
        <taxon>Sar</taxon>
        <taxon>Stramenopiles</taxon>
        <taxon>Oomycota</taxon>
        <taxon>Peronosporomycetes</taxon>
        <taxon>Pythiales</taxon>
        <taxon>Pythiaceae</taxon>
        <taxon>Pythium</taxon>
    </lineage>
</organism>
<proteinExistence type="predicted"/>
<feature type="compositionally biased region" description="Low complexity" evidence="1">
    <location>
        <begin position="147"/>
        <end position="156"/>
    </location>
</feature>
<feature type="region of interest" description="Disordered" evidence="1">
    <location>
        <begin position="117"/>
        <end position="156"/>
    </location>
</feature>
<comment type="caution">
    <text evidence="3">The sequence shown here is derived from an EMBL/GenBank/DDBJ whole genome shotgun (WGS) entry which is preliminary data.</text>
</comment>
<evidence type="ECO:0000256" key="2">
    <source>
        <dbReference type="SAM" id="SignalP"/>
    </source>
</evidence>
<dbReference type="Proteomes" id="UP001209570">
    <property type="component" value="Unassembled WGS sequence"/>
</dbReference>
<evidence type="ECO:0000256" key="1">
    <source>
        <dbReference type="SAM" id="MobiDB-lite"/>
    </source>
</evidence>
<feature type="compositionally biased region" description="Pro residues" evidence="1">
    <location>
        <begin position="25"/>
        <end position="38"/>
    </location>
</feature>
<feature type="region of interest" description="Disordered" evidence="1">
    <location>
        <begin position="250"/>
        <end position="278"/>
    </location>
</feature>
<feature type="region of interest" description="Disordered" evidence="1">
    <location>
        <begin position="72"/>
        <end position="103"/>
    </location>
</feature>
<reference evidence="3" key="1">
    <citation type="submission" date="2021-12" db="EMBL/GenBank/DDBJ databases">
        <title>Prjna785345.</title>
        <authorList>
            <person name="Rujirawat T."/>
            <person name="Krajaejun T."/>
        </authorList>
    </citation>
    <scope>NUCLEOTIDE SEQUENCE</scope>
    <source>
        <strain evidence="3">Pi057C3</strain>
    </source>
</reference>
<feature type="compositionally biased region" description="Low complexity" evidence="1">
    <location>
        <begin position="117"/>
        <end position="128"/>
    </location>
</feature>
<keyword evidence="2" id="KW-0732">Signal</keyword>
<feature type="signal peptide" evidence="2">
    <location>
        <begin position="1"/>
        <end position="19"/>
    </location>
</feature>
<dbReference type="EMBL" id="JAKCXM010000228">
    <property type="protein sequence ID" value="KAJ0398082.1"/>
    <property type="molecule type" value="Genomic_DNA"/>
</dbReference>
<dbReference type="AlphaFoldDB" id="A0AAD5LYU0"/>
<feature type="chain" id="PRO_5042020503" evidence="2">
    <location>
        <begin position="20"/>
        <end position="304"/>
    </location>
</feature>